<accession>A0A430K717</accession>
<protein>
    <submittedName>
        <fullName evidence="2">Class I SAM-dependent methyltransferase</fullName>
    </submittedName>
</protein>
<gene>
    <name evidence="2" type="ORF">EHW67_06710</name>
</gene>
<keyword evidence="2" id="KW-0489">Methyltransferase</keyword>
<reference evidence="2 3" key="1">
    <citation type="submission" date="2018-11" db="EMBL/GenBank/DDBJ databases">
        <title>Arenibacter aquaticus sp.nov., a marine bacterium isolated from surface seawater in the South China Sea.</title>
        <authorList>
            <person name="Guo J."/>
            <person name="Sun J."/>
        </authorList>
    </citation>
    <scope>NUCLEOTIDE SEQUENCE [LARGE SCALE GENOMIC DNA]</scope>
    <source>
        <strain evidence="2 3">GUO666</strain>
    </source>
</reference>
<evidence type="ECO:0000313" key="2">
    <source>
        <dbReference type="EMBL" id="RTE54848.1"/>
    </source>
</evidence>
<dbReference type="PANTHER" id="PTHR43861:SF3">
    <property type="entry name" value="PUTATIVE (AFU_ORTHOLOGUE AFUA_2G14390)-RELATED"/>
    <property type="match status" value="1"/>
</dbReference>
<dbReference type="CDD" id="cd02440">
    <property type="entry name" value="AdoMet_MTases"/>
    <property type="match status" value="1"/>
</dbReference>
<keyword evidence="1 2" id="KW-0808">Transferase</keyword>
<proteinExistence type="predicted"/>
<dbReference type="GO" id="GO:0032259">
    <property type="term" value="P:methylation"/>
    <property type="evidence" value="ECO:0007669"/>
    <property type="project" value="UniProtKB-KW"/>
</dbReference>
<dbReference type="SUPFAM" id="SSF53335">
    <property type="entry name" value="S-adenosyl-L-methionine-dependent methyltransferases"/>
    <property type="match status" value="1"/>
</dbReference>
<organism evidence="2 3">
    <name type="scientific">Arenibacter aquaticus</name>
    <dbReference type="NCBI Taxonomy" id="2489054"/>
    <lineage>
        <taxon>Bacteria</taxon>
        <taxon>Pseudomonadati</taxon>
        <taxon>Bacteroidota</taxon>
        <taxon>Flavobacteriia</taxon>
        <taxon>Flavobacteriales</taxon>
        <taxon>Flavobacteriaceae</taxon>
        <taxon>Arenibacter</taxon>
    </lineage>
</organism>
<dbReference type="EMBL" id="RQPJ01000002">
    <property type="protein sequence ID" value="RTE54848.1"/>
    <property type="molecule type" value="Genomic_DNA"/>
</dbReference>
<dbReference type="GO" id="GO:0008168">
    <property type="term" value="F:methyltransferase activity"/>
    <property type="evidence" value="ECO:0007669"/>
    <property type="project" value="UniProtKB-KW"/>
</dbReference>
<comment type="caution">
    <text evidence="2">The sequence shown here is derived from an EMBL/GenBank/DDBJ whole genome shotgun (WGS) entry which is preliminary data.</text>
</comment>
<sequence>MKLYLKSKDFTLSGETFQLLYDSKRDMLITDPQPKDLSKYYESDEYISHTDSAVSLLDKVYQFVKQLNLRSKLSLINSNSCGDKSLLDIGAGTGDFLAFSKTKGWKVVGVEPNKRAQNKAAEKGVDLKDNLKALPEQHFDVITLWHVLEHLPDLDKQIAEMVSLLKDNGTLIVAVPNYKSFDAGFYKNFWAAFDVPRHLWHFSRKSIPIVFDKHGMKVVKTKPMIFDAFYVSLLSEKYRTGKQHFFRAFCVGLYSNIKALWSKEYSSVIYILKRA</sequence>
<evidence type="ECO:0000313" key="3">
    <source>
        <dbReference type="Proteomes" id="UP000267585"/>
    </source>
</evidence>
<dbReference type="InterPro" id="IPR029063">
    <property type="entry name" value="SAM-dependent_MTases_sf"/>
</dbReference>
<dbReference type="AlphaFoldDB" id="A0A430K717"/>
<dbReference type="Gene3D" id="3.40.50.150">
    <property type="entry name" value="Vaccinia Virus protein VP39"/>
    <property type="match status" value="1"/>
</dbReference>
<dbReference type="PANTHER" id="PTHR43861">
    <property type="entry name" value="TRANS-ACONITATE 2-METHYLTRANSFERASE-RELATED"/>
    <property type="match status" value="1"/>
</dbReference>
<dbReference type="Proteomes" id="UP000267585">
    <property type="component" value="Unassembled WGS sequence"/>
</dbReference>
<dbReference type="OrthoDB" id="2370471at2"/>
<dbReference type="Pfam" id="PF13489">
    <property type="entry name" value="Methyltransf_23"/>
    <property type="match status" value="1"/>
</dbReference>
<dbReference type="RefSeq" id="WP_126161580.1">
    <property type="nucleotide sequence ID" value="NZ_RQPJ01000002.1"/>
</dbReference>
<name>A0A430K717_9FLAO</name>
<keyword evidence="3" id="KW-1185">Reference proteome</keyword>
<evidence type="ECO:0000256" key="1">
    <source>
        <dbReference type="ARBA" id="ARBA00022679"/>
    </source>
</evidence>